<evidence type="ECO:0000256" key="8">
    <source>
        <dbReference type="ARBA" id="ARBA00023065"/>
    </source>
</evidence>
<keyword evidence="10" id="KW-0407">Ion channel</keyword>
<sequence length="142" mass="16939">MHHLAYVFFFLIENMQAECSDHLDPIKCMVQDLHKVFYHEEYLLQKEQQFLRKLENLKEELQPLEELKSNIMALAEARTTRLKWVGLALLSTQGGALAWLTWWVYSWDIMEPVTYFITYGSAISFYAYFLLTKLVSLFYLRI</sequence>
<evidence type="ECO:0000256" key="12">
    <source>
        <dbReference type="SAM" id="SignalP"/>
    </source>
</evidence>
<dbReference type="Proteomes" id="UP000824782">
    <property type="component" value="Unassembled WGS sequence"/>
</dbReference>
<dbReference type="GO" id="GO:0005262">
    <property type="term" value="F:calcium channel activity"/>
    <property type="evidence" value="ECO:0007669"/>
    <property type="project" value="UniProtKB-UniRule"/>
</dbReference>
<evidence type="ECO:0000256" key="5">
    <source>
        <dbReference type="ARBA" id="ARBA00022692"/>
    </source>
</evidence>
<comment type="similarity">
    <text evidence="2 10">Belongs to the MCU (TC 1.A.77) family.</text>
</comment>
<dbReference type="InterPro" id="IPR006769">
    <property type="entry name" value="MCU_C"/>
</dbReference>
<feature type="coiled-coil region" evidence="11">
    <location>
        <begin position="47"/>
        <end position="74"/>
    </location>
</feature>
<gene>
    <name evidence="14" type="ORF">GDO81_011955</name>
</gene>
<keyword evidence="3 10" id="KW-0813">Transport</keyword>
<evidence type="ECO:0000256" key="4">
    <source>
        <dbReference type="ARBA" id="ARBA00022568"/>
    </source>
</evidence>
<evidence type="ECO:0000256" key="10">
    <source>
        <dbReference type="RuleBase" id="RU367035"/>
    </source>
</evidence>
<dbReference type="GO" id="GO:0019855">
    <property type="term" value="F:calcium channel inhibitor activity"/>
    <property type="evidence" value="ECO:0007669"/>
    <property type="project" value="TreeGrafter"/>
</dbReference>
<keyword evidence="7 10" id="KW-1133">Transmembrane helix</keyword>
<keyword evidence="10" id="KW-0999">Mitochondrion inner membrane</keyword>
<dbReference type="InterPro" id="IPR039055">
    <property type="entry name" value="MCU_fam"/>
</dbReference>
<feature type="domain" description="Calcium uniporter protein C-terminal" evidence="13">
    <location>
        <begin position="18"/>
        <end position="133"/>
    </location>
</feature>
<feature type="chain" id="PRO_5043989425" description="Calcium uniporter protein" evidence="12">
    <location>
        <begin position="18"/>
        <end position="142"/>
    </location>
</feature>
<keyword evidence="12" id="KW-0732">Signal</keyword>
<keyword evidence="11" id="KW-0175">Coiled coil</keyword>
<dbReference type="PANTHER" id="PTHR13462:SF6">
    <property type="entry name" value="CALCIUM UNIPORTER REGULATORY SUBUNIT MCUB, MITOCHONDRIAL"/>
    <property type="match status" value="1"/>
</dbReference>
<evidence type="ECO:0000256" key="6">
    <source>
        <dbReference type="ARBA" id="ARBA00022837"/>
    </source>
</evidence>
<dbReference type="GO" id="GO:0051560">
    <property type="term" value="P:mitochondrial calcium ion homeostasis"/>
    <property type="evidence" value="ECO:0007669"/>
    <property type="project" value="UniProtKB-UniRule"/>
</dbReference>
<dbReference type="GO" id="GO:0036444">
    <property type="term" value="P:calcium import into the mitochondrion"/>
    <property type="evidence" value="ECO:0007669"/>
    <property type="project" value="TreeGrafter"/>
</dbReference>
<reference evidence="14" key="1">
    <citation type="thesis" date="2020" institute="ProQuest LLC" country="789 East Eisenhower Parkway, Ann Arbor, MI, USA">
        <title>Comparative Genomics and Chromosome Evolution.</title>
        <authorList>
            <person name="Mudd A.B."/>
        </authorList>
    </citation>
    <scope>NUCLEOTIDE SEQUENCE</scope>
    <source>
        <strain evidence="14">237g6f4</strain>
        <tissue evidence="14">Blood</tissue>
    </source>
</reference>
<dbReference type="AlphaFoldDB" id="A0AAV7BHT0"/>
<comment type="caution">
    <text evidence="14">The sequence shown here is derived from an EMBL/GenBank/DDBJ whole genome shotgun (WGS) entry which is preliminary data.</text>
</comment>
<dbReference type="GO" id="GO:0015292">
    <property type="term" value="F:uniporter activity"/>
    <property type="evidence" value="ECO:0007669"/>
    <property type="project" value="UniProtKB-UniRule"/>
</dbReference>
<evidence type="ECO:0000259" key="13">
    <source>
        <dbReference type="Pfam" id="PF04678"/>
    </source>
</evidence>
<evidence type="ECO:0000256" key="1">
    <source>
        <dbReference type="ARBA" id="ARBA00004141"/>
    </source>
</evidence>
<dbReference type="EMBL" id="WNYA01000005">
    <property type="protein sequence ID" value="KAG8572170.1"/>
    <property type="molecule type" value="Genomic_DNA"/>
</dbReference>
<keyword evidence="9 10" id="KW-0472">Membrane</keyword>
<evidence type="ECO:0000313" key="15">
    <source>
        <dbReference type="Proteomes" id="UP000824782"/>
    </source>
</evidence>
<feature type="signal peptide" evidence="12">
    <location>
        <begin position="1"/>
        <end position="17"/>
    </location>
</feature>
<feature type="transmembrane region" description="Helical" evidence="10">
    <location>
        <begin position="117"/>
        <end position="140"/>
    </location>
</feature>
<name>A0AAV7BHT0_ENGPU</name>
<keyword evidence="8 10" id="KW-0406">Ion transport</keyword>
<protein>
    <recommendedName>
        <fullName evidence="10">Calcium uniporter protein</fullName>
    </recommendedName>
</protein>
<evidence type="ECO:0000256" key="11">
    <source>
        <dbReference type="SAM" id="Coils"/>
    </source>
</evidence>
<dbReference type="GO" id="GO:1990246">
    <property type="term" value="C:uniplex complex"/>
    <property type="evidence" value="ECO:0007669"/>
    <property type="project" value="TreeGrafter"/>
</dbReference>
<evidence type="ECO:0000256" key="3">
    <source>
        <dbReference type="ARBA" id="ARBA00022448"/>
    </source>
</evidence>
<keyword evidence="10" id="KW-0496">Mitochondrion</keyword>
<dbReference type="PANTHER" id="PTHR13462">
    <property type="entry name" value="CALCIUM UNIPORTER PROTEIN, MITOCHONDRIAL"/>
    <property type="match status" value="1"/>
</dbReference>
<organism evidence="14 15">
    <name type="scientific">Engystomops pustulosus</name>
    <name type="common">Tungara frog</name>
    <name type="synonym">Physalaemus pustulosus</name>
    <dbReference type="NCBI Taxonomy" id="76066"/>
    <lineage>
        <taxon>Eukaryota</taxon>
        <taxon>Metazoa</taxon>
        <taxon>Chordata</taxon>
        <taxon>Craniata</taxon>
        <taxon>Vertebrata</taxon>
        <taxon>Euteleostomi</taxon>
        <taxon>Amphibia</taxon>
        <taxon>Batrachia</taxon>
        <taxon>Anura</taxon>
        <taxon>Neobatrachia</taxon>
        <taxon>Hyloidea</taxon>
        <taxon>Leptodactylidae</taxon>
        <taxon>Leiuperinae</taxon>
        <taxon>Engystomops</taxon>
    </lineage>
</organism>
<feature type="transmembrane region" description="Helical" evidence="10">
    <location>
        <begin position="84"/>
        <end position="105"/>
    </location>
</feature>
<evidence type="ECO:0000256" key="2">
    <source>
        <dbReference type="ARBA" id="ARBA00005653"/>
    </source>
</evidence>
<evidence type="ECO:0000256" key="9">
    <source>
        <dbReference type="ARBA" id="ARBA00023136"/>
    </source>
</evidence>
<comment type="subcellular location">
    <subcellularLocation>
        <location evidence="1">Membrane</location>
        <topology evidence="1">Multi-pass membrane protein</topology>
    </subcellularLocation>
    <subcellularLocation>
        <location evidence="10">Mitochondrion inner membrane</location>
        <topology evidence="10">Multi-pass membrane protein</topology>
    </subcellularLocation>
</comment>
<comment type="domain">
    <text evidence="10">The selectivity filter, in which calcium ions are arranged in single file, is composed of two acidic rings separated by one helical turn along the central axis of the channel pore.</text>
</comment>
<keyword evidence="15" id="KW-1185">Reference proteome</keyword>
<keyword evidence="5 10" id="KW-0812">Transmembrane</keyword>
<dbReference type="Pfam" id="PF04678">
    <property type="entry name" value="MCU"/>
    <property type="match status" value="1"/>
</dbReference>
<evidence type="ECO:0000313" key="14">
    <source>
        <dbReference type="EMBL" id="KAG8572170.1"/>
    </source>
</evidence>
<evidence type="ECO:0000256" key="7">
    <source>
        <dbReference type="ARBA" id="ARBA00022989"/>
    </source>
</evidence>
<keyword evidence="6 10" id="KW-0106">Calcium</keyword>
<proteinExistence type="inferred from homology"/>
<keyword evidence="10" id="KW-0107">Calcium channel</keyword>
<keyword evidence="4 10" id="KW-0109">Calcium transport</keyword>
<accession>A0AAV7BHT0</accession>
<comment type="function">
    <text evidence="10">Mitochondrial inner membrane calcium uniporter that mediates calcium uptake into mitochondria. Mitochondrial calcium homeostasis plays key roles in cellular physiology and regulates cell bioenergetics, cytoplasmic calcium signals and activation of cell death pathways.</text>
</comment>